<keyword evidence="2" id="KW-1185">Reference proteome</keyword>
<protein>
    <submittedName>
        <fullName evidence="1">Uncharacterized protein</fullName>
    </submittedName>
</protein>
<evidence type="ECO:0000313" key="1">
    <source>
        <dbReference type="EMBL" id="PIC15862.1"/>
    </source>
</evidence>
<proteinExistence type="predicted"/>
<dbReference type="EMBL" id="PDUG01000006">
    <property type="protein sequence ID" value="PIC15862.1"/>
    <property type="molecule type" value="Genomic_DNA"/>
</dbReference>
<organism evidence="1 2">
    <name type="scientific">Caenorhabditis nigoni</name>
    <dbReference type="NCBI Taxonomy" id="1611254"/>
    <lineage>
        <taxon>Eukaryota</taxon>
        <taxon>Metazoa</taxon>
        <taxon>Ecdysozoa</taxon>
        <taxon>Nematoda</taxon>
        <taxon>Chromadorea</taxon>
        <taxon>Rhabditida</taxon>
        <taxon>Rhabditina</taxon>
        <taxon>Rhabditomorpha</taxon>
        <taxon>Rhabditoidea</taxon>
        <taxon>Rhabditidae</taxon>
        <taxon>Peloderinae</taxon>
        <taxon>Caenorhabditis</taxon>
    </lineage>
</organism>
<sequence length="108" mass="11597">MQIMTELSKNLGNFDTVTTGVKNVFIDWLLSLIVKNGNASCTGGNSPHQIAATGASKSSTTFFEPLDYQTSTPKKVKVPASLLRRLSWQAIVDWATILASFSSSSALS</sequence>
<accession>A0A2G5SLR0</accession>
<gene>
    <name evidence="1" type="primary">Cnig_chr_X.g22680</name>
    <name evidence="1" type="ORF">B9Z55_022680</name>
</gene>
<name>A0A2G5SLR0_9PELO</name>
<comment type="caution">
    <text evidence="1">The sequence shown here is derived from an EMBL/GenBank/DDBJ whole genome shotgun (WGS) entry which is preliminary data.</text>
</comment>
<dbReference type="AlphaFoldDB" id="A0A2G5SLR0"/>
<reference evidence="2" key="1">
    <citation type="submission" date="2017-10" db="EMBL/GenBank/DDBJ databases">
        <title>Rapid genome shrinkage in a self-fertile nematode reveals novel sperm competition proteins.</title>
        <authorList>
            <person name="Yin D."/>
            <person name="Schwarz E.M."/>
            <person name="Thomas C.G."/>
            <person name="Felde R.L."/>
            <person name="Korf I.F."/>
            <person name="Cutter A.D."/>
            <person name="Schartner C.M."/>
            <person name="Ralston E.J."/>
            <person name="Meyer B.J."/>
            <person name="Haag E.S."/>
        </authorList>
    </citation>
    <scope>NUCLEOTIDE SEQUENCE [LARGE SCALE GENOMIC DNA]</scope>
    <source>
        <strain evidence="2">JU1422</strain>
    </source>
</reference>
<dbReference type="Proteomes" id="UP000230233">
    <property type="component" value="Chromosome X"/>
</dbReference>
<evidence type="ECO:0000313" key="2">
    <source>
        <dbReference type="Proteomes" id="UP000230233"/>
    </source>
</evidence>